<feature type="compositionally biased region" description="Polar residues" evidence="1">
    <location>
        <begin position="59"/>
        <end position="70"/>
    </location>
</feature>
<feature type="region of interest" description="Disordered" evidence="1">
    <location>
        <begin position="1"/>
        <end position="25"/>
    </location>
</feature>
<feature type="region of interest" description="Disordered" evidence="1">
    <location>
        <begin position="40"/>
        <end position="143"/>
    </location>
</feature>
<dbReference type="EMBL" id="JAQQWN010000002">
    <property type="protein sequence ID" value="KAK8094779.1"/>
    <property type="molecule type" value="Genomic_DNA"/>
</dbReference>
<accession>A0ABR1XDM8</accession>
<reference evidence="2 3" key="1">
    <citation type="submission" date="2023-01" db="EMBL/GenBank/DDBJ databases">
        <title>Analysis of 21 Apiospora genomes using comparative genomics revels a genus with tremendous synthesis potential of carbohydrate active enzymes and secondary metabolites.</title>
        <authorList>
            <person name="Sorensen T."/>
        </authorList>
    </citation>
    <scope>NUCLEOTIDE SEQUENCE [LARGE SCALE GENOMIC DNA]</scope>
    <source>
        <strain evidence="2 3">CBS 114990</strain>
    </source>
</reference>
<keyword evidence="3" id="KW-1185">Reference proteome</keyword>
<sequence>MSSQPSFSARKTRIDSGILNPKDRSLSAAHRHVGYAEAGVEEAGVAEAGAAEEEEGTTDFKTQTQAPTANSTPSTRRSLSRPQFHVATTTAAQAVSSRTVSARTRTAGKGPVGGQEAAGLEKEEEGEEVEGAELHGGRRLGGG</sequence>
<feature type="compositionally biased region" description="Low complexity" evidence="1">
    <location>
        <begin position="40"/>
        <end position="49"/>
    </location>
</feature>
<dbReference type="RefSeq" id="XP_066675552.1">
    <property type="nucleotide sequence ID" value="XM_066805779.1"/>
</dbReference>
<organism evidence="2 3">
    <name type="scientific">Apiospora hydei</name>
    <dbReference type="NCBI Taxonomy" id="1337664"/>
    <lineage>
        <taxon>Eukaryota</taxon>
        <taxon>Fungi</taxon>
        <taxon>Dikarya</taxon>
        <taxon>Ascomycota</taxon>
        <taxon>Pezizomycotina</taxon>
        <taxon>Sordariomycetes</taxon>
        <taxon>Xylariomycetidae</taxon>
        <taxon>Amphisphaeriales</taxon>
        <taxon>Apiosporaceae</taxon>
        <taxon>Apiospora</taxon>
    </lineage>
</organism>
<gene>
    <name evidence="2" type="ORF">PG997_001464</name>
</gene>
<dbReference type="GeneID" id="92038839"/>
<evidence type="ECO:0000256" key="1">
    <source>
        <dbReference type="SAM" id="MobiDB-lite"/>
    </source>
</evidence>
<name>A0ABR1XDM8_9PEZI</name>
<protein>
    <submittedName>
        <fullName evidence="2">Uncharacterized protein</fullName>
    </submittedName>
</protein>
<comment type="caution">
    <text evidence="2">The sequence shown here is derived from an EMBL/GenBank/DDBJ whole genome shotgun (WGS) entry which is preliminary data.</text>
</comment>
<evidence type="ECO:0000313" key="2">
    <source>
        <dbReference type="EMBL" id="KAK8094779.1"/>
    </source>
</evidence>
<proteinExistence type="predicted"/>
<dbReference type="Proteomes" id="UP001433268">
    <property type="component" value="Unassembled WGS sequence"/>
</dbReference>
<feature type="compositionally biased region" description="Low complexity" evidence="1">
    <location>
        <begin position="71"/>
        <end position="103"/>
    </location>
</feature>
<evidence type="ECO:0000313" key="3">
    <source>
        <dbReference type="Proteomes" id="UP001433268"/>
    </source>
</evidence>
<feature type="compositionally biased region" description="Acidic residues" evidence="1">
    <location>
        <begin position="122"/>
        <end position="131"/>
    </location>
</feature>